<accession>A0AAU9KTF2</accession>
<protein>
    <submittedName>
        <fullName evidence="1">Uncharacterized protein</fullName>
    </submittedName>
</protein>
<dbReference type="Proteomes" id="UP001160483">
    <property type="component" value="Unassembled WGS sequence"/>
</dbReference>
<gene>
    <name evidence="1" type="ORF">PBS003_LOCUS771</name>
</gene>
<comment type="caution">
    <text evidence="1">The sequence shown here is derived from an EMBL/GenBank/DDBJ whole genome shotgun (WGS) entry which is preliminary data.</text>
</comment>
<dbReference type="EMBL" id="CAKKTJ010000090">
    <property type="protein sequence ID" value="CAH0473897.1"/>
    <property type="molecule type" value="Genomic_DNA"/>
</dbReference>
<sequence length="138" mass="15810">MLPDMKVLKYDLRLAFEPPHDEQTPLGFLGAKLVSPVEAGIYPASKAPGVLRRHQFDRYDDTIPRVSHGDGRWTSAFLFDAKAFYVLKRHFAITLLEEFSVMASRMEYFRLLLLLKSLIPRSLMRSSTLTHSRRAQGS</sequence>
<dbReference type="AlphaFoldDB" id="A0AAU9KTF2"/>
<proteinExistence type="predicted"/>
<name>A0AAU9KTF2_9STRA</name>
<evidence type="ECO:0000313" key="1">
    <source>
        <dbReference type="EMBL" id="CAH0473897.1"/>
    </source>
</evidence>
<organism evidence="1 2">
    <name type="scientific">Peronospora belbahrii</name>
    <dbReference type="NCBI Taxonomy" id="622444"/>
    <lineage>
        <taxon>Eukaryota</taxon>
        <taxon>Sar</taxon>
        <taxon>Stramenopiles</taxon>
        <taxon>Oomycota</taxon>
        <taxon>Peronosporomycetes</taxon>
        <taxon>Peronosporales</taxon>
        <taxon>Peronosporaceae</taxon>
        <taxon>Peronospora</taxon>
    </lineage>
</organism>
<evidence type="ECO:0000313" key="2">
    <source>
        <dbReference type="Proteomes" id="UP001160483"/>
    </source>
</evidence>
<reference evidence="1" key="1">
    <citation type="submission" date="2021-11" db="EMBL/GenBank/DDBJ databases">
        <authorList>
            <person name="Islam A."/>
            <person name="Islam S."/>
            <person name="Flora M.S."/>
            <person name="Rahman M."/>
            <person name="Ziaur R.M."/>
            <person name="Epstein J.H."/>
            <person name="Hassan M."/>
            <person name="Klassen M."/>
            <person name="Woodard K."/>
            <person name="Webb A."/>
            <person name="Webby R.J."/>
            <person name="El Zowalaty M.E."/>
        </authorList>
    </citation>
    <scope>NUCLEOTIDE SEQUENCE</scope>
    <source>
        <strain evidence="1">Pbs3</strain>
    </source>
</reference>